<dbReference type="InterPro" id="IPR011013">
    <property type="entry name" value="Gal_mutarotase_sf_dom"/>
</dbReference>
<evidence type="ECO:0000313" key="4">
    <source>
        <dbReference type="EMBL" id="GAI77249.1"/>
    </source>
</evidence>
<dbReference type="AlphaFoldDB" id="X1TB46"/>
<proteinExistence type="inferred from homology"/>
<dbReference type="InterPro" id="IPR008183">
    <property type="entry name" value="Aldose_1/G6P_1-epimerase"/>
</dbReference>
<reference evidence="4" key="1">
    <citation type="journal article" date="2014" name="Front. Microbiol.">
        <title>High frequency of phylogenetically diverse reductive dehalogenase-homologous genes in deep subseafloor sedimentary metagenomes.</title>
        <authorList>
            <person name="Kawai M."/>
            <person name="Futagami T."/>
            <person name="Toyoda A."/>
            <person name="Takaki Y."/>
            <person name="Nishi S."/>
            <person name="Hori S."/>
            <person name="Arai W."/>
            <person name="Tsubouchi T."/>
            <person name="Morono Y."/>
            <person name="Uchiyama I."/>
            <person name="Ito T."/>
            <person name="Fujiyama A."/>
            <person name="Inagaki F."/>
            <person name="Takami H."/>
        </authorList>
    </citation>
    <scope>NUCLEOTIDE SEQUENCE</scope>
    <source>
        <strain evidence="4">Expedition CK06-06</strain>
    </source>
</reference>
<organism evidence="4">
    <name type="scientific">marine sediment metagenome</name>
    <dbReference type="NCBI Taxonomy" id="412755"/>
    <lineage>
        <taxon>unclassified sequences</taxon>
        <taxon>metagenomes</taxon>
        <taxon>ecological metagenomes</taxon>
    </lineage>
</organism>
<dbReference type="Gene3D" id="2.70.98.10">
    <property type="match status" value="1"/>
</dbReference>
<dbReference type="InterPro" id="IPR014718">
    <property type="entry name" value="GH-type_carb-bd"/>
</dbReference>
<name>X1TB46_9ZZZZ</name>
<keyword evidence="2" id="KW-0413">Isomerase</keyword>
<dbReference type="GO" id="GO:0004034">
    <property type="term" value="F:aldose 1-epimerase activity"/>
    <property type="evidence" value="ECO:0007669"/>
    <property type="project" value="TreeGrafter"/>
</dbReference>
<evidence type="ECO:0000256" key="3">
    <source>
        <dbReference type="ARBA" id="ARBA00023277"/>
    </source>
</evidence>
<dbReference type="PANTHER" id="PTHR10091:SF0">
    <property type="entry name" value="GALACTOSE MUTAROTASE"/>
    <property type="match status" value="1"/>
</dbReference>
<sequence length="215" mass="23219">MSITRDIFGKLDDGRQVDIFTLINANGVKVRVMTLGATLVSLEVPDKDGNMADIVLGFDTPAEYPAKSPYFGCTTGRCANRIAKGKFTLDGTEYTLAVNNGENHLHGGIVGFDKVIWQAAQIDAPDGDAVEFTYLSVDGEEGYPGNLSCTVTYKLTDDNELSFNYKATTDKATVINLTNHTYYNLAGQGSGDIFAHEMMVNADSYTVTDDGSIPT</sequence>
<dbReference type="GO" id="GO:0033499">
    <property type="term" value="P:galactose catabolic process via UDP-galactose, Leloir pathway"/>
    <property type="evidence" value="ECO:0007669"/>
    <property type="project" value="TreeGrafter"/>
</dbReference>
<evidence type="ECO:0008006" key="5">
    <source>
        <dbReference type="Google" id="ProtNLM"/>
    </source>
</evidence>
<dbReference type="Pfam" id="PF01263">
    <property type="entry name" value="Aldose_epim"/>
    <property type="match status" value="1"/>
</dbReference>
<dbReference type="CDD" id="cd09019">
    <property type="entry name" value="galactose_mutarotase_like"/>
    <property type="match status" value="1"/>
</dbReference>
<comment type="similarity">
    <text evidence="1">Belongs to the aldose epimerase family.</text>
</comment>
<accession>X1TB46</accession>
<dbReference type="InterPro" id="IPR047215">
    <property type="entry name" value="Galactose_mutarotase-like"/>
</dbReference>
<protein>
    <recommendedName>
        <fullName evidence="5">Aldose 1-epimerase</fullName>
    </recommendedName>
</protein>
<dbReference type="GO" id="GO:0030246">
    <property type="term" value="F:carbohydrate binding"/>
    <property type="evidence" value="ECO:0007669"/>
    <property type="project" value="InterPro"/>
</dbReference>
<keyword evidence="3" id="KW-0119">Carbohydrate metabolism</keyword>
<dbReference type="SUPFAM" id="SSF74650">
    <property type="entry name" value="Galactose mutarotase-like"/>
    <property type="match status" value="1"/>
</dbReference>
<evidence type="ECO:0000256" key="1">
    <source>
        <dbReference type="ARBA" id="ARBA00006206"/>
    </source>
</evidence>
<comment type="caution">
    <text evidence="4">The sequence shown here is derived from an EMBL/GenBank/DDBJ whole genome shotgun (WGS) entry which is preliminary data.</text>
</comment>
<evidence type="ECO:0000256" key="2">
    <source>
        <dbReference type="ARBA" id="ARBA00023235"/>
    </source>
</evidence>
<feature type="non-terminal residue" evidence="4">
    <location>
        <position position="215"/>
    </location>
</feature>
<dbReference type="PANTHER" id="PTHR10091">
    <property type="entry name" value="ALDOSE-1-EPIMERASE"/>
    <property type="match status" value="1"/>
</dbReference>
<dbReference type="GO" id="GO:0006006">
    <property type="term" value="P:glucose metabolic process"/>
    <property type="evidence" value="ECO:0007669"/>
    <property type="project" value="TreeGrafter"/>
</dbReference>
<gene>
    <name evidence="4" type="ORF">S12H4_16275</name>
</gene>
<dbReference type="EMBL" id="BARW01007862">
    <property type="protein sequence ID" value="GAI77249.1"/>
    <property type="molecule type" value="Genomic_DNA"/>
</dbReference>